<dbReference type="GO" id="GO:0016592">
    <property type="term" value="C:mediator complex"/>
    <property type="evidence" value="ECO:0007669"/>
    <property type="project" value="InterPro"/>
</dbReference>
<dbReference type="InterPro" id="IPR007018">
    <property type="entry name" value="Mediator_Med6"/>
</dbReference>
<feature type="region of interest" description="Disordered" evidence="9">
    <location>
        <begin position="267"/>
        <end position="367"/>
    </location>
</feature>
<dbReference type="OMA" id="ASHGHTY"/>
<feature type="compositionally biased region" description="Pro residues" evidence="9">
    <location>
        <begin position="299"/>
        <end position="310"/>
    </location>
</feature>
<organism evidence="10 11">
    <name type="scientific">Xylona heveae (strain CBS 132557 / TC161)</name>
    <dbReference type="NCBI Taxonomy" id="1328760"/>
    <lineage>
        <taxon>Eukaryota</taxon>
        <taxon>Fungi</taxon>
        <taxon>Dikarya</taxon>
        <taxon>Ascomycota</taxon>
        <taxon>Pezizomycotina</taxon>
        <taxon>Xylonomycetes</taxon>
        <taxon>Xylonales</taxon>
        <taxon>Xylonaceae</taxon>
        <taxon>Xylona</taxon>
    </lineage>
</organism>
<evidence type="ECO:0000256" key="8">
    <source>
        <dbReference type="RuleBase" id="RU364143"/>
    </source>
</evidence>
<evidence type="ECO:0000256" key="1">
    <source>
        <dbReference type="ARBA" id="ARBA00004123"/>
    </source>
</evidence>
<dbReference type="InterPro" id="IPR038566">
    <property type="entry name" value="Mediator_Med6_sf"/>
</dbReference>
<evidence type="ECO:0000256" key="4">
    <source>
        <dbReference type="ARBA" id="ARBA00023015"/>
    </source>
</evidence>
<keyword evidence="4 8" id="KW-0805">Transcription regulation</keyword>
<dbReference type="InParanoid" id="A0A165FTW1"/>
<dbReference type="STRING" id="1328760.A0A165FTW1"/>
<dbReference type="OrthoDB" id="344220at2759"/>
<keyword evidence="8" id="KW-0010">Activator</keyword>
<comment type="function">
    <text evidence="8">Component of the Mediator complex, a coactivator involved in the regulated transcription of nearly all RNA polymerase II-dependent genes. Mediator functions as a bridge to convey information from gene-specific regulatory proteins to the basal RNA polymerase II transcription machinery. Mediator is recruited to promoters by direct interactions with regulatory proteins and serves as a scaffold for the assembly of a functional preinitiation complex with RNA polymerase II and the general transcription factors.</text>
</comment>
<dbReference type="GO" id="GO:0006357">
    <property type="term" value="P:regulation of transcription by RNA polymerase II"/>
    <property type="evidence" value="ECO:0007669"/>
    <property type="project" value="InterPro"/>
</dbReference>
<evidence type="ECO:0000256" key="3">
    <source>
        <dbReference type="ARBA" id="ARBA00020634"/>
    </source>
</evidence>
<comment type="similarity">
    <text evidence="2 8">Belongs to the Mediator complex subunit 6 family.</text>
</comment>
<feature type="compositionally biased region" description="Low complexity" evidence="9">
    <location>
        <begin position="349"/>
        <end position="367"/>
    </location>
</feature>
<keyword evidence="6 8" id="KW-0539">Nucleus</keyword>
<feature type="region of interest" description="Disordered" evidence="9">
    <location>
        <begin position="191"/>
        <end position="225"/>
    </location>
</feature>
<name>A0A165FTW1_XYLHT</name>
<accession>A0A165FTW1</accession>
<dbReference type="Pfam" id="PF04934">
    <property type="entry name" value="Med6"/>
    <property type="match status" value="1"/>
</dbReference>
<reference evidence="10 11" key="1">
    <citation type="journal article" date="2016" name="Fungal Biol.">
        <title>The genome of Xylona heveae provides a window into fungal endophytism.</title>
        <authorList>
            <person name="Gazis R."/>
            <person name="Kuo A."/>
            <person name="Riley R."/>
            <person name="LaButti K."/>
            <person name="Lipzen A."/>
            <person name="Lin J."/>
            <person name="Amirebrahimi M."/>
            <person name="Hesse C.N."/>
            <person name="Spatafora J.W."/>
            <person name="Henrissat B."/>
            <person name="Hainaut M."/>
            <person name="Grigoriev I.V."/>
            <person name="Hibbett D.S."/>
        </authorList>
    </citation>
    <scope>NUCLEOTIDE SEQUENCE [LARGE SCALE GENOMIC DNA]</scope>
    <source>
        <strain evidence="10 11">TC161</strain>
    </source>
</reference>
<evidence type="ECO:0000256" key="2">
    <source>
        <dbReference type="ARBA" id="ARBA00007526"/>
    </source>
</evidence>
<dbReference type="AlphaFoldDB" id="A0A165FTW1"/>
<dbReference type="PANTHER" id="PTHR13104">
    <property type="entry name" value="MED-6-RELATED"/>
    <property type="match status" value="1"/>
</dbReference>
<feature type="compositionally biased region" description="Low complexity" evidence="9">
    <location>
        <begin position="210"/>
        <end position="225"/>
    </location>
</feature>
<sequence length="367" mass="38611">MSGSKEPALDEIQWRSPAIAQSMGGIHTNTVLPYFSHSPFFDSTSNNAILTTQATFNMAMFHFIQTREAFEGRLRTMQGLEFMVAHTPSQPPHGGMPLGPPDENTTGAWIIRKQIRRKRPGAEDEITVLSSYFVVGENIYMAPSVSNVIGSRMLSTVTSLTRFLSTASSLPIFSPSLGHIYIPPVPQQQATSFAGTSTQVSKENTPMPDSASQAQSQGNGSKSAGIAVNTAASSVQELRALEDSFALSLKYAGNEYMDDNPLVGEPGSFIISTGRGPQSTSTATPQPPTAKITSLPSRPSAPPTPQPKSLPSPAAAVAVAGKKSARSATSEKNPTVAGPKPKRRKSKVGGSATSPTTPTTPGGASPK</sequence>
<feature type="compositionally biased region" description="Low complexity" evidence="9">
    <location>
        <begin position="311"/>
        <end position="328"/>
    </location>
</feature>
<keyword evidence="5 8" id="KW-0804">Transcription</keyword>
<dbReference type="RefSeq" id="XP_018186926.1">
    <property type="nucleotide sequence ID" value="XM_018336223.1"/>
</dbReference>
<feature type="compositionally biased region" description="Low complexity" evidence="9">
    <location>
        <begin position="277"/>
        <end position="298"/>
    </location>
</feature>
<feature type="compositionally biased region" description="Polar residues" evidence="9">
    <location>
        <begin position="191"/>
        <end position="204"/>
    </location>
</feature>
<dbReference type="GO" id="GO:0003712">
    <property type="term" value="F:transcription coregulator activity"/>
    <property type="evidence" value="ECO:0007669"/>
    <property type="project" value="InterPro"/>
</dbReference>
<comment type="subunit">
    <text evidence="8">Component of the Mediator complex.</text>
</comment>
<evidence type="ECO:0000313" key="10">
    <source>
        <dbReference type="EMBL" id="KZF21371.1"/>
    </source>
</evidence>
<evidence type="ECO:0000313" key="11">
    <source>
        <dbReference type="Proteomes" id="UP000076632"/>
    </source>
</evidence>
<proteinExistence type="inferred from homology"/>
<dbReference type="GeneID" id="28901360"/>
<keyword evidence="11" id="KW-1185">Reference proteome</keyword>
<protein>
    <recommendedName>
        <fullName evidence="3 8">Mediator of RNA polymerase II transcription subunit 6</fullName>
    </recommendedName>
    <alternativeName>
        <fullName evidence="7 8">Mediator complex subunit 6</fullName>
    </alternativeName>
</protein>
<evidence type="ECO:0000256" key="5">
    <source>
        <dbReference type="ARBA" id="ARBA00023163"/>
    </source>
</evidence>
<evidence type="ECO:0000256" key="7">
    <source>
        <dbReference type="ARBA" id="ARBA00031259"/>
    </source>
</evidence>
<evidence type="ECO:0000256" key="9">
    <source>
        <dbReference type="SAM" id="MobiDB-lite"/>
    </source>
</evidence>
<evidence type="ECO:0000256" key="6">
    <source>
        <dbReference type="ARBA" id="ARBA00023242"/>
    </source>
</evidence>
<gene>
    <name evidence="8" type="primary">MED6</name>
    <name evidence="10" type="ORF">L228DRAFT_284417</name>
</gene>
<dbReference type="Proteomes" id="UP000076632">
    <property type="component" value="Unassembled WGS sequence"/>
</dbReference>
<dbReference type="FunCoup" id="A0A165FTW1">
    <property type="interactions" value="774"/>
</dbReference>
<comment type="subcellular location">
    <subcellularLocation>
        <location evidence="1 8">Nucleus</location>
    </subcellularLocation>
</comment>
<dbReference type="Gene3D" id="3.10.450.580">
    <property type="entry name" value="Mediator complex, subunit Med6"/>
    <property type="match status" value="1"/>
</dbReference>
<dbReference type="EMBL" id="KV407461">
    <property type="protein sequence ID" value="KZF21371.1"/>
    <property type="molecule type" value="Genomic_DNA"/>
</dbReference>